<gene>
    <name evidence="1" type="ORF">ENS31_06270</name>
</gene>
<name>A0A7V2ZJK6_9BACT</name>
<dbReference type="InterPro" id="IPR051783">
    <property type="entry name" value="NAD(P)-dependent_oxidoreduct"/>
</dbReference>
<evidence type="ECO:0000313" key="1">
    <source>
        <dbReference type="EMBL" id="HFI91125.1"/>
    </source>
</evidence>
<protein>
    <submittedName>
        <fullName evidence="1">SDR family NAD(P)-dependent oxidoreductase</fullName>
    </submittedName>
</protein>
<sequence length="269" mass="30176">MKTISILGCGWLGLPLAEALINDGYSVKGSTTSDLKLSLLEKKLIKPFKIILNPELIGVDVEDFFDCDVLIINIPPLRRDDLVEFHFLQIESVIRHLEKSDCRKIIFISSTSVYGNKNNEVDEGSKSLPDTLSGEALVIVENYLRQNKNFNTSIIRFAGLIGPDRNPAKFALSASVIENADTPLNLIHLDDCIGIIKSVLGNDVWNEIINGVCENHPTRREFYSASAKKLNLPEPEFKSGIEPYKIVKSKKINSLLYYKFKYSNPMDSL</sequence>
<dbReference type="SUPFAM" id="SSF51735">
    <property type="entry name" value="NAD(P)-binding Rossmann-fold domains"/>
    <property type="match status" value="1"/>
</dbReference>
<proteinExistence type="predicted"/>
<dbReference type="Gene3D" id="3.40.50.720">
    <property type="entry name" value="NAD(P)-binding Rossmann-like Domain"/>
    <property type="match status" value="1"/>
</dbReference>
<dbReference type="GO" id="GO:0004029">
    <property type="term" value="F:aldehyde dehydrogenase (NAD+) activity"/>
    <property type="evidence" value="ECO:0007669"/>
    <property type="project" value="TreeGrafter"/>
</dbReference>
<organism evidence="1">
    <name type="scientific">Ignavibacterium album</name>
    <dbReference type="NCBI Taxonomy" id="591197"/>
    <lineage>
        <taxon>Bacteria</taxon>
        <taxon>Pseudomonadati</taxon>
        <taxon>Ignavibacteriota</taxon>
        <taxon>Ignavibacteria</taxon>
        <taxon>Ignavibacteriales</taxon>
        <taxon>Ignavibacteriaceae</taxon>
        <taxon>Ignavibacterium</taxon>
    </lineage>
</organism>
<dbReference type="EMBL" id="DSUJ01000008">
    <property type="protein sequence ID" value="HFI91125.1"/>
    <property type="molecule type" value="Genomic_DNA"/>
</dbReference>
<dbReference type="PANTHER" id="PTHR48079:SF6">
    <property type="entry name" value="NAD(P)-BINDING DOMAIN-CONTAINING PROTEIN-RELATED"/>
    <property type="match status" value="1"/>
</dbReference>
<reference evidence="1" key="1">
    <citation type="journal article" date="2020" name="mSystems">
        <title>Genome- and Community-Level Interaction Insights into Carbon Utilization and Element Cycling Functions of Hydrothermarchaeota in Hydrothermal Sediment.</title>
        <authorList>
            <person name="Zhou Z."/>
            <person name="Liu Y."/>
            <person name="Xu W."/>
            <person name="Pan J."/>
            <person name="Luo Z.H."/>
            <person name="Li M."/>
        </authorList>
    </citation>
    <scope>NUCLEOTIDE SEQUENCE [LARGE SCALE GENOMIC DNA]</scope>
    <source>
        <strain evidence="1">SpSt-479</strain>
    </source>
</reference>
<accession>A0A7V2ZJK6</accession>
<dbReference type="InterPro" id="IPR036291">
    <property type="entry name" value="NAD(P)-bd_dom_sf"/>
</dbReference>
<dbReference type="PANTHER" id="PTHR48079">
    <property type="entry name" value="PROTEIN YEEZ"/>
    <property type="match status" value="1"/>
</dbReference>
<comment type="caution">
    <text evidence="1">The sequence shown here is derived from an EMBL/GenBank/DDBJ whole genome shotgun (WGS) entry which is preliminary data.</text>
</comment>
<dbReference type="AlphaFoldDB" id="A0A7V2ZJK6"/>
<dbReference type="GO" id="GO:0005737">
    <property type="term" value="C:cytoplasm"/>
    <property type="evidence" value="ECO:0007669"/>
    <property type="project" value="TreeGrafter"/>
</dbReference>